<organism evidence="1 2">
    <name type="scientific">Dipteronia sinensis</name>
    <dbReference type="NCBI Taxonomy" id="43782"/>
    <lineage>
        <taxon>Eukaryota</taxon>
        <taxon>Viridiplantae</taxon>
        <taxon>Streptophyta</taxon>
        <taxon>Embryophyta</taxon>
        <taxon>Tracheophyta</taxon>
        <taxon>Spermatophyta</taxon>
        <taxon>Magnoliopsida</taxon>
        <taxon>eudicotyledons</taxon>
        <taxon>Gunneridae</taxon>
        <taxon>Pentapetalae</taxon>
        <taxon>rosids</taxon>
        <taxon>malvids</taxon>
        <taxon>Sapindales</taxon>
        <taxon>Sapindaceae</taxon>
        <taxon>Hippocastanoideae</taxon>
        <taxon>Acereae</taxon>
        <taxon>Dipteronia</taxon>
    </lineage>
</organism>
<reference evidence="1" key="1">
    <citation type="journal article" date="2023" name="Plant J.">
        <title>Genome sequences and population genomics provide insights into the demographic history, inbreeding, and mutation load of two 'living fossil' tree species of Dipteronia.</title>
        <authorList>
            <person name="Feng Y."/>
            <person name="Comes H.P."/>
            <person name="Chen J."/>
            <person name="Zhu S."/>
            <person name="Lu R."/>
            <person name="Zhang X."/>
            <person name="Li P."/>
            <person name="Qiu J."/>
            <person name="Olsen K.M."/>
            <person name="Qiu Y."/>
        </authorList>
    </citation>
    <scope>NUCLEOTIDE SEQUENCE</scope>
    <source>
        <strain evidence="1">NBL</strain>
    </source>
</reference>
<protein>
    <recommendedName>
        <fullName evidence="3">Reverse transcriptase domain-containing protein</fullName>
    </recommendedName>
</protein>
<comment type="caution">
    <text evidence="1">The sequence shown here is derived from an EMBL/GenBank/DDBJ whole genome shotgun (WGS) entry which is preliminary data.</text>
</comment>
<dbReference type="PANTHER" id="PTHR33116:SF86">
    <property type="entry name" value="REVERSE TRANSCRIPTASE DOMAIN-CONTAINING PROTEIN"/>
    <property type="match status" value="1"/>
</dbReference>
<sequence>MIHFLEHRIKLVMESISTSRLSFLLNGSLICSVVPSRCLIQGFPISPYLFLLCAEALSCLIAKLERNGRILDKYLGLPTLVGRNKLLTFNEIKERVWKKVCSWKGDLFSFGGKEVLIKAVAQAIPTYTMSIFQLPKGISQLWLLSCLEDLHLVKNSPPERPSTFKPITPDPGSDLRVAALINSNPPYWNLALLNQNFLPVDREAIISIPLSFLGDPDSLTWQYEKSGVYTVKSGYTPALTKRISESVSNLSSVRKWWSSL</sequence>
<dbReference type="EMBL" id="JANJYJ010000002">
    <property type="protein sequence ID" value="KAK3225712.1"/>
    <property type="molecule type" value="Genomic_DNA"/>
</dbReference>
<proteinExistence type="predicted"/>
<evidence type="ECO:0008006" key="3">
    <source>
        <dbReference type="Google" id="ProtNLM"/>
    </source>
</evidence>
<dbReference type="PANTHER" id="PTHR33116">
    <property type="entry name" value="REVERSE TRANSCRIPTASE ZINC-BINDING DOMAIN-CONTAINING PROTEIN-RELATED-RELATED"/>
    <property type="match status" value="1"/>
</dbReference>
<gene>
    <name evidence="1" type="ORF">Dsin_005574</name>
</gene>
<dbReference type="AlphaFoldDB" id="A0AAE0EFC2"/>
<evidence type="ECO:0000313" key="2">
    <source>
        <dbReference type="Proteomes" id="UP001281410"/>
    </source>
</evidence>
<keyword evidence="2" id="KW-1185">Reference proteome</keyword>
<evidence type="ECO:0000313" key="1">
    <source>
        <dbReference type="EMBL" id="KAK3225712.1"/>
    </source>
</evidence>
<dbReference type="Proteomes" id="UP001281410">
    <property type="component" value="Unassembled WGS sequence"/>
</dbReference>
<accession>A0AAE0EFC2</accession>
<name>A0AAE0EFC2_9ROSI</name>